<dbReference type="Gene3D" id="3.60.21.10">
    <property type="match status" value="1"/>
</dbReference>
<dbReference type="InterPro" id="IPR029052">
    <property type="entry name" value="Metallo-depent_PP-like"/>
</dbReference>
<evidence type="ECO:0000259" key="1">
    <source>
        <dbReference type="Pfam" id="PF00149"/>
    </source>
</evidence>
<dbReference type="AlphaFoldDB" id="A0A0F9C8V6"/>
<accession>A0A0F9C8V6</accession>
<sequence>MTDPRFVLLSDLHSHPWSAFSKGDGLKNTRLRRSLNILEASLQRAEAVGVPWAFAGDLVHTAGYALNTVLAAIIEIFLRYPDVPKIVVWGNHDARGIGGSITVDQTVWASLAQIAG</sequence>
<dbReference type="EMBL" id="LAZR01047903">
    <property type="protein sequence ID" value="KKK93131.1"/>
    <property type="molecule type" value="Genomic_DNA"/>
</dbReference>
<dbReference type="InterPro" id="IPR004843">
    <property type="entry name" value="Calcineurin-like_PHP"/>
</dbReference>
<name>A0A0F9C8V6_9ZZZZ</name>
<dbReference type="GO" id="GO:0016787">
    <property type="term" value="F:hydrolase activity"/>
    <property type="evidence" value="ECO:0007669"/>
    <property type="project" value="InterPro"/>
</dbReference>
<protein>
    <recommendedName>
        <fullName evidence="1">Calcineurin-like phosphoesterase domain-containing protein</fullName>
    </recommendedName>
</protein>
<evidence type="ECO:0000313" key="2">
    <source>
        <dbReference type="EMBL" id="KKK93131.1"/>
    </source>
</evidence>
<feature type="non-terminal residue" evidence="2">
    <location>
        <position position="116"/>
    </location>
</feature>
<organism evidence="2">
    <name type="scientific">marine sediment metagenome</name>
    <dbReference type="NCBI Taxonomy" id="412755"/>
    <lineage>
        <taxon>unclassified sequences</taxon>
        <taxon>metagenomes</taxon>
        <taxon>ecological metagenomes</taxon>
    </lineage>
</organism>
<gene>
    <name evidence="2" type="ORF">LCGC14_2695930</name>
</gene>
<dbReference type="Pfam" id="PF00149">
    <property type="entry name" value="Metallophos"/>
    <property type="match status" value="1"/>
</dbReference>
<proteinExistence type="predicted"/>
<comment type="caution">
    <text evidence="2">The sequence shown here is derived from an EMBL/GenBank/DDBJ whole genome shotgun (WGS) entry which is preliminary data.</text>
</comment>
<reference evidence="2" key="1">
    <citation type="journal article" date="2015" name="Nature">
        <title>Complex archaea that bridge the gap between prokaryotes and eukaryotes.</title>
        <authorList>
            <person name="Spang A."/>
            <person name="Saw J.H."/>
            <person name="Jorgensen S.L."/>
            <person name="Zaremba-Niedzwiedzka K."/>
            <person name="Martijn J."/>
            <person name="Lind A.E."/>
            <person name="van Eijk R."/>
            <person name="Schleper C."/>
            <person name="Guy L."/>
            <person name="Ettema T.J."/>
        </authorList>
    </citation>
    <scope>NUCLEOTIDE SEQUENCE</scope>
</reference>
<dbReference type="SUPFAM" id="SSF56300">
    <property type="entry name" value="Metallo-dependent phosphatases"/>
    <property type="match status" value="1"/>
</dbReference>
<feature type="domain" description="Calcineurin-like phosphoesterase" evidence="1">
    <location>
        <begin position="5"/>
        <end position="94"/>
    </location>
</feature>